<protein>
    <submittedName>
        <fullName evidence="2">Fimbrial assembly protein PilN</fullName>
    </submittedName>
</protein>
<keyword evidence="1" id="KW-1133">Transmembrane helix</keyword>
<dbReference type="EMBL" id="CP008726">
    <property type="protein sequence ID" value="AIO65523.1"/>
    <property type="molecule type" value="Genomic_DNA"/>
</dbReference>
<name>A0AAI8B3S3_9BURK</name>
<evidence type="ECO:0000313" key="3">
    <source>
        <dbReference type="Proteomes" id="UP000029424"/>
    </source>
</evidence>
<gene>
    <name evidence="2" type="ORF">DM82_2873</name>
</gene>
<reference evidence="2 3" key="1">
    <citation type="submission" date="2014-06" db="EMBL/GenBank/DDBJ databases">
        <authorList>
            <person name="Bishop-Lilly K.A."/>
            <person name="Broomall S.M."/>
            <person name="Chain P.S."/>
            <person name="Chertkov O."/>
            <person name="Coyne S.R."/>
            <person name="Daligault H.E."/>
            <person name="Davenport K.W."/>
            <person name="Erkkila T."/>
            <person name="Frey K.G."/>
            <person name="Gibbons H.S."/>
            <person name="Gu W."/>
            <person name="Jaissle J."/>
            <person name="Johnson S.L."/>
            <person name="Koroleva G.I."/>
            <person name="Ladner J.T."/>
            <person name="Lo C.-C."/>
            <person name="Minogue T.D."/>
            <person name="Munk C."/>
            <person name="Palacios G.F."/>
            <person name="Redden C.L."/>
            <person name="Rosenzweig C.N."/>
            <person name="Scholz M.B."/>
            <person name="Teshima H."/>
            <person name="Xu Y."/>
        </authorList>
    </citation>
    <scope>NUCLEOTIDE SEQUENCE [LARGE SCALE GENOMIC DNA]</scope>
    <source>
        <strain evidence="2 3">EO147</strain>
    </source>
</reference>
<dbReference type="KEGG" id="bok:DM82_2873"/>
<sequence>MTPSAASGAVARDPQIRRAWLGGFNLLPYRARDARRARRRVLGELAAAACAGLAGVALWRVGRTFERARFDAQRALMERRLAVWAPQLKEAEQAARLRDAERERAALAIGRAEPRARTVDLFDALQQLRYDGVRLRSIRCDGHEALLEASALDHASAGRWLRELEAAQRGWTMEVAGLQAARIAWGREAGGGRSLSFSVRIRWPGDRQGRVAGVAARRARVQAHAREGA</sequence>
<accession>A0AAI8B3S3</accession>
<keyword evidence="1" id="KW-0812">Transmembrane</keyword>
<evidence type="ECO:0000313" key="2">
    <source>
        <dbReference type="EMBL" id="AIO65523.1"/>
    </source>
</evidence>
<proteinExistence type="predicted"/>
<dbReference type="Proteomes" id="UP000029424">
    <property type="component" value="Chromosome 1"/>
</dbReference>
<dbReference type="RefSeq" id="WP_010106925.1">
    <property type="nucleotide sequence ID" value="NZ_CADEQG010000023.1"/>
</dbReference>
<dbReference type="AlphaFoldDB" id="A0AAI8B3S3"/>
<organism evidence="2 3">
    <name type="scientific">Burkholderia oklahomensis</name>
    <dbReference type="NCBI Taxonomy" id="342113"/>
    <lineage>
        <taxon>Bacteria</taxon>
        <taxon>Pseudomonadati</taxon>
        <taxon>Pseudomonadota</taxon>
        <taxon>Betaproteobacteria</taxon>
        <taxon>Burkholderiales</taxon>
        <taxon>Burkholderiaceae</taxon>
        <taxon>Burkholderia</taxon>
        <taxon>pseudomallei group</taxon>
    </lineage>
</organism>
<feature type="transmembrane region" description="Helical" evidence="1">
    <location>
        <begin position="41"/>
        <end position="59"/>
    </location>
</feature>
<evidence type="ECO:0000256" key="1">
    <source>
        <dbReference type="SAM" id="Phobius"/>
    </source>
</evidence>
<dbReference type="GeneID" id="60548088"/>
<keyword evidence="3" id="KW-1185">Reference proteome</keyword>
<keyword evidence="1" id="KW-0472">Membrane</keyword>